<feature type="compositionally biased region" description="Polar residues" evidence="1">
    <location>
        <begin position="1"/>
        <end position="20"/>
    </location>
</feature>
<keyword evidence="3" id="KW-1185">Reference proteome</keyword>
<dbReference type="Proteomes" id="UP001283361">
    <property type="component" value="Unassembled WGS sequence"/>
</dbReference>
<sequence>MLISSHVSYTGLDTSKSSDPASHLVYSGRVGLEHTTALVPRGFEFVFYLSPPPPPPPPLTHITKSRHCRGKNLSAKPLAVSCPGAKQFFSCKECD</sequence>
<comment type="caution">
    <text evidence="2">The sequence shown here is derived from an EMBL/GenBank/DDBJ whole genome shotgun (WGS) entry which is preliminary data.</text>
</comment>
<feature type="region of interest" description="Disordered" evidence="1">
    <location>
        <begin position="1"/>
        <end position="21"/>
    </location>
</feature>
<proteinExistence type="predicted"/>
<evidence type="ECO:0000256" key="1">
    <source>
        <dbReference type="SAM" id="MobiDB-lite"/>
    </source>
</evidence>
<protein>
    <submittedName>
        <fullName evidence="2">Uncharacterized protein</fullName>
    </submittedName>
</protein>
<reference evidence="2" key="1">
    <citation type="journal article" date="2023" name="G3 (Bethesda)">
        <title>A reference genome for the long-term kleptoplast-retaining sea slug Elysia crispata morphotype clarki.</title>
        <authorList>
            <person name="Eastman K.E."/>
            <person name="Pendleton A.L."/>
            <person name="Shaikh M.A."/>
            <person name="Suttiyut T."/>
            <person name="Ogas R."/>
            <person name="Tomko P."/>
            <person name="Gavelis G."/>
            <person name="Widhalm J.R."/>
            <person name="Wisecaver J.H."/>
        </authorList>
    </citation>
    <scope>NUCLEOTIDE SEQUENCE</scope>
    <source>
        <strain evidence="2">ECLA1</strain>
    </source>
</reference>
<dbReference type="EMBL" id="JAWDGP010000283">
    <property type="protein sequence ID" value="KAK3801794.1"/>
    <property type="molecule type" value="Genomic_DNA"/>
</dbReference>
<dbReference type="AlphaFoldDB" id="A0AAE1EBS0"/>
<gene>
    <name evidence="2" type="ORF">RRG08_048381</name>
</gene>
<evidence type="ECO:0000313" key="2">
    <source>
        <dbReference type="EMBL" id="KAK3801794.1"/>
    </source>
</evidence>
<organism evidence="2 3">
    <name type="scientific">Elysia crispata</name>
    <name type="common">lettuce slug</name>
    <dbReference type="NCBI Taxonomy" id="231223"/>
    <lineage>
        <taxon>Eukaryota</taxon>
        <taxon>Metazoa</taxon>
        <taxon>Spiralia</taxon>
        <taxon>Lophotrochozoa</taxon>
        <taxon>Mollusca</taxon>
        <taxon>Gastropoda</taxon>
        <taxon>Heterobranchia</taxon>
        <taxon>Euthyneura</taxon>
        <taxon>Panpulmonata</taxon>
        <taxon>Sacoglossa</taxon>
        <taxon>Placobranchoidea</taxon>
        <taxon>Plakobranchidae</taxon>
        <taxon>Elysia</taxon>
    </lineage>
</organism>
<evidence type="ECO:0000313" key="3">
    <source>
        <dbReference type="Proteomes" id="UP001283361"/>
    </source>
</evidence>
<accession>A0AAE1EBS0</accession>
<name>A0AAE1EBS0_9GAST</name>